<dbReference type="AlphaFoldDB" id="A0AA39S952"/>
<reference evidence="2" key="2">
    <citation type="submission" date="2023-06" db="EMBL/GenBank/DDBJ databases">
        <authorList>
            <person name="Swenson N.G."/>
            <person name="Wegrzyn J.L."/>
            <person name="Mcevoy S.L."/>
        </authorList>
    </citation>
    <scope>NUCLEOTIDE SEQUENCE</scope>
    <source>
        <strain evidence="2">NS2018</strain>
        <tissue evidence="2">Leaf</tissue>
    </source>
</reference>
<organism evidence="2 3">
    <name type="scientific">Acer saccharum</name>
    <name type="common">Sugar maple</name>
    <dbReference type="NCBI Taxonomy" id="4024"/>
    <lineage>
        <taxon>Eukaryota</taxon>
        <taxon>Viridiplantae</taxon>
        <taxon>Streptophyta</taxon>
        <taxon>Embryophyta</taxon>
        <taxon>Tracheophyta</taxon>
        <taxon>Spermatophyta</taxon>
        <taxon>Magnoliopsida</taxon>
        <taxon>eudicotyledons</taxon>
        <taxon>Gunneridae</taxon>
        <taxon>Pentapetalae</taxon>
        <taxon>rosids</taxon>
        <taxon>malvids</taxon>
        <taxon>Sapindales</taxon>
        <taxon>Sapindaceae</taxon>
        <taxon>Hippocastanoideae</taxon>
        <taxon>Acereae</taxon>
        <taxon>Acer</taxon>
    </lineage>
</organism>
<name>A0AA39S952_ACESA</name>
<dbReference type="EMBL" id="JAUESC010000382">
    <property type="protein sequence ID" value="KAK0587598.1"/>
    <property type="molecule type" value="Genomic_DNA"/>
</dbReference>
<feature type="region of interest" description="Disordered" evidence="1">
    <location>
        <begin position="1"/>
        <end position="55"/>
    </location>
</feature>
<proteinExistence type="predicted"/>
<evidence type="ECO:0000313" key="3">
    <source>
        <dbReference type="Proteomes" id="UP001168877"/>
    </source>
</evidence>
<dbReference type="Proteomes" id="UP001168877">
    <property type="component" value="Unassembled WGS sequence"/>
</dbReference>
<reference evidence="2" key="1">
    <citation type="journal article" date="2022" name="Plant J.">
        <title>Strategies of tolerance reflected in two North American maple genomes.</title>
        <authorList>
            <person name="McEvoy S.L."/>
            <person name="Sezen U.U."/>
            <person name="Trouern-Trend A."/>
            <person name="McMahon S.M."/>
            <person name="Schaberg P.G."/>
            <person name="Yang J."/>
            <person name="Wegrzyn J.L."/>
            <person name="Swenson N.G."/>
        </authorList>
    </citation>
    <scope>NUCLEOTIDE SEQUENCE</scope>
    <source>
        <strain evidence="2">NS2018</strain>
    </source>
</reference>
<sequence>MTSSSKLPASAQGVPPPSLPTSSGSRSASSYLPGSQKEDSAVSSQSIKKKKRNRAIHQFSSSIKFQKVDTALFHLNLRLSESFVLKVLKYSHRNGADVLYCLKLFNFD</sequence>
<gene>
    <name evidence="2" type="ORF">LWI29_025561</name>
</gene>
<feature type="compositionally biased region" description="Polar residues" evidence="1">
    <location>
        <begin position="20"/>
        <end position="33"/>
    </location>
</feature>
<keyword evidence="3" id="KW-1185">Reference proteome</keyword>
<protein>
    <submittedName>
        <fullName evidence="2">Uncharacterized protein</fullName>
    </submittedName>
</protein>
<evidence type="ECO:0000313" key="2">
    <source>
        <dbReference type="EMBL" id="KAK0587598.1"/>
    </source>
</evidence>
<accession>A0AA39S952</accession>
<comment type="caution">
    <text evidence="2">The sequence shown here is derived from an EMBL/GenBank/DDBJ whole genome shotgun (WGS) entry which is preliminary data.</text>
</comment>
<evidence type="ECO:0000256" key="1">
    <source>
        <dbReference type="SAM" id="MobiDB-lite"/>
    </source>
</evidence>